<comment type="caution">
    <text evidence="1">The sequence shown here is derived from an EMBL/GenBank/DDBJ whole genome shotgun (WGS) entry which is preliminary data.</text>
</comment>
<protein>
    <submittedName>
        <fullName evidence="1">Uncharacterized protein</fullName>
    </submittedName>
</protein>
<evidence type="ECO:0000313" key="2">
    <source>
        <dbReference type="Proteomes" id="UP000639772"/>
    </source>
</evidence>
<dbReference type="Proteomes" id="UP000639772">
    <property type="component" value="Chromosome 1"/>
</dbReference>
<name>A0A835SFD0_VANPL</name>
<dbReference type="AlphaFoldDB" id="A0A835SFD0"/>
<sequence>MSGVGLARWRGSARSWSLGSVVGGGRWRSWVALVRGVGPVGSDGVGRGGSALAGRTFAGQGTLAGGGSARHAQESVGRRWPAHGFRRVGAAGGSALVTPRFRRGFAGRAGRRGIPLKRKSFVPLLLGSSHLAWGGVNLRSKPLVDRAINHAINY</sequence>
<accession>A0A835SFD0</accession>
<dbReference type="EMBL" id="JADCNM010000001">
    <property type="protein sequence ID" value="KAG0503232.1"/>
    <property type="molecule type" value="Genomic_DNA"/>
</dbReference>
<proteinExistence type="predicted"/>
<evidence type="ECO:0000313" key="1">
    <source>
        <dbReference type="EMBL" id="KAG0503232.1"/>
    </source>
</evidence>
<reference evidence="1 2" key="1">
    <citation type="journal article" date="2020" name="Nat. Food">
        <title>A phased Vanilla planifolia genome enables genetic improvement of flavour and production.</title>
        <authorList>
            <person name="Hasing T."/>
            <person name="Tang H."/>
            <person name="Brym M."/>
            <person name="Khazi F."/>
            <person name="Huang T."/>
            <person name="Chambers A.H."/>
        </authorList>
    </citation>
    <scope>NUCLEOTIDE SEQUENCE [LARGE SCALE GENOMIC DNA]</scope>
    <source>
        <tissue evidence="1">Leaf</tissue>
    </source>
</reference>
<gene>
    <name evidence="1" type="ORF">HPP92_003304</name>
</gene>
<organism evidence="1 2">
    <name type="scientific">Vanilla planifolia</name>
    <name type="common">Vanilla</name>
    <dbReference type="NCBI Taxonomy" id="51239"/>
    <lineage>
        <taxon>Eukaryota</taxon>
        <taxon>Viridiplantae</taxon>
        <taxon>Streptophyta</taxon>
        <taxon>Embryophyta</taxon>
        <taxon>Tracheophyta</taxon>
        <taxon>Spermatophyta</taxon>
        <taxon>Magnoliopsida</taxon>
        <taxon>Liliopsida</taxon>
        <taxon>Asparagales</taxon>
        <taxon>Orchidaceae</taxon>
        <taxon>Vanilloideae</taxon>
        <taxon>Vanilleae</taxon>
        <taxon>Vanilla</taxon>
    </lineage>
</organism>